<accession>A0A3R9R129</accession>
<dbReference type="SUPFAM" id="SSF55729">
    <property type="entry name" value="Acyl-CoA N-acyltransferases (Nat)"/>
    <property type="match status" value="1"/>
</dbReference>
<keyword evidence="4" id="KW-0689">Ribosomal protein</keyword>
<evidence type="ECO:0000313" key="5">
    <source>
        <dbReference type="Proteomes" id="UP000269669"/>
    </source>
</evidence>
<dbReference type="PROSITE" id="PS51186">
    <property type="entry name" value="GNAT"/>
    <property type="match status" value="1"/>
</dbReference>
<keyword evidence="5" id="KW-1185">Reference proteome</keyword>
<keyword evidence="1" id="KW-0808">Transferase</keyword>
<keyword evidence="2" id="KW-0012">Acyltransferase</keyword>
<dbReference type="InterPro" id="IPR050832">
    <property type="entry name" value="Bact_Acetyltransf"/>
</dbReference>
<dbReference type="CDD" id="cd04301">
    <property type="entry name" value="NAT_SF"/>
    <property type="match status" value="1"/>
</dbReference>
<dbReference type="InterPro" id="IPR016181">
    <property type="entry name" value="Acyl_CoA_acyltransferase"/>
</dbReference>
<gene>
    <name evidence="4" type="ORF">EDE15_0840</name>
</gene>
<dbReference type="OrthoDB" id="9127144at2"/>
<evidence type="ECO:0000313" key="4">
    <source>
        <dbReference type="EMBL" id="RSL15354.1"/>
    </source>
</evidence>
<protein>
    <submittedName>
        <fullName evidence="4">Ribosomal protein S18 acetylase RimI-like enzyme</fullName>
    </submittedName>
</protein>
<reference evidence="4 5" key="1">
    <citation type="submission" date="2018-12" db="EMBL/GenBank/DDBJ databases">
        <title>Sequencing of bacterial isolates from soil warming experiment in Harvard Forest, Massachusetts, USA.</title>
        <authorList>
            <person name="Deangelis K."/>
        </authorList>
    </citation>
    <scope>NUCLEOTIDE SEQUENCE [LARGE SCALE GENOMIC DNA]</scope>
    <source>
        <strain evidence="4 5">EB153</strain>
    </source>
</reference>
<dbReference type="Proteomes" id="UP000269669">
    <property type="component" value="Unassembled WGS sequence"/>
</dbReference>
<proteinExistence type="predicted"/>
<dbReference type="Pfam" id="PF00583">
    <property type="entry name" value="Acetyltransf_1"/>
    <property type="match status" value="1"/>
</dbReference>
<dbReference type="InterPro" id="IPR000182">
    <property type="entry name" value="GNAT_dom"/>
</dbReference>
<dbReference type="PANTHER" id="PTHR43877">
    <property type="entry name" value="AMINOALKYLPHOSPHONATE N-ACETYLTRANSFERASE-RELATED-RELATED"/>
    <property type="match status" value="1"/>
</dbReference>
<organism evidence="4 5">
    <name type="scientific">Edaphobacter aggregans</name>
    <dbReference type="NCBI Taxonomy" id="570835"/>
    <lineage>
        <taxon>Bacteria</taxon>
        <taxon>Pseudomonadati</taxon>
        <taxon>Acidobacteriota</taxon>
        <taxon>Terriglobia</taxon>
        <taxon>Terriglobales</taxon>
        <taxon>Acidobacteriaceae</taxon>
        <taxon>Edaphobacter</taxon>
    </lineage>
</organism>
<keyword evidence="4" id="KW-0687">Ribonucleoprotein</keyword>
<evidence type="ECO:0000259" key="3">
    <source>
        <dbReference type="PROSITE" id="PS51186"/>
    </source>
</evidence>
<evidence type="ECO:0000256" key="1">
    <source>
        <dbReference type="ARBA" id="ARBA00022679"/>
    </source>
</evidence>
<dbReference type="RefSeq" id="WP_125484105.1">
    <property type="nucleotide sequence ID" value="NZ_RSDW01000001.1"/>
</dbReference>
<dbReference type="Gene3D" id="3.40.630.30">
    <property type="match status" value="1"/>
</dbReference>
<feature type="domain" description="N-acetyltransferase" evidence="3">
    <location>
        <begin position="13"/>
        <end position="161"/>
    </location>
</feature>
<evidence type="ECO:0000256" key="2">
    <source>
        <dbReference type="ARBA" id="ARBA00023315"/>
    </source>
</evidence>
<comment type="caution">
    <text evidence="4">The sequence shown here is derived from an EMBL/GenBank/DDBJ whole genome shotgun (WGS) entry which is preliminary data.</text>
</comment>
<dbReference type="GO" id="GO:0016747">
    <property type="term" value="F:acyltransferase activity, transferring groups other than amino-acyl groups"/>
    <property type="evidence" value="ECO:0007669"/>
    <property type="project" value="InterPro"/>
</dbReference>
<dbReference type="AlphaFoldDB" id="A0A3R9R129"/>
<sequence length="165" mass="18506">MTVLHRISPAMASHYKAVRLRALLDTPNAFGSTYLRESQFTEEEWSKRAANLDGERAVGYLALDGGQYCGIVGCFMHEDDPLKANLVSMWVAPEYRRLGVGRLLVDAVQSWAADRGVKTLLLMVTSCNQDAMEFYRRIGFSMTGRTEPYPNDPALIEHEMSTQLA</sequence>
<dbReference type="GO" id="GO:0005840">
    <property type="term" value="C:ribosome"/>
    <property type="evidence" value="ECO:0007669"/>
    <property type="project" value="UniProtKB-KW"/>
</dbReference>
<name>A0A3R9R129_9BACT</name>
<dbReference type="PANTHER" id="PTHR43877:SF2">
    <property type="entry name" value="AMINOALKYLPHOSPHONATE N-ACETYLTRANSFERASE-RELATED"/>
    <property type="match status" value="1"/>
</dbReference>
<dbReference type="EMBL" id="RSDW01000001">
    <property type="protein sequence ID" value="RSL15354.1"/>
    <property type="molecule type" value="Genomic_DNA"/>
</dbReference>